<comment type="caution">
    <text evidence="1">The sequence shown here is derived from an EMBL/GenBank/DDBJ whole genome shotgun (WGS) entry which is preliminary data.</text>
</comment>
<sequence length="171" mass="19668">MGVLCKADYYYGALLSVLINGGLAPALFEKESESRQIYKVSTNNDDYMIYTKYHTSPTGSKDFTWSFTFSDRELVEINKLKDENKDKTLVFAFICSQKQLSDYNQEIAVVYWDEFTECIDMNKKDYRGTARLSVKLMKGAKALRIYGSKRADVLDGKDNTIKIERNRLSSL</sequence>
<name>A0A7W0BWH1_9BACL</name>
<reference evidence="1 2" key="1">
    <citation type="submission" date="2020-07" db="EMBL/GenBank/DDBJ databases">
        <title>Genomic Encyclopedia of Type Strains, Phase IV (KMG-IV): sequencing the most valuable type-strain genomes for metagenomic binning, comparative biology and taxonomic classification.</title>
        <authorList>
            <person name="Goeker M."/>
        </authorList>
    </citation>
    <scope>NUCLEOTIDE SEQUENCE [LARGE SCALE GENOMIC DNA]</scope>
    <source>
        <strain evidence="1 2">DSM 25220</strain>
    </source>
</reference>
<dbReference type="EMBL" id="JACDUU010000002">
    <property type="protein sequence ID" value="MBA2871044.1"/>
    <property type="molecule type" value="Genomic_DNA"/>
</dbReference>
<gene>
    <name evidence="1" type="ORF">HNQ85_001314</name>
</gene>
<accession>A0A7W0BWH1</accession>
<evidence type="ECO:0000313" key="2">
    <source>
        <dbReference type="Proteomes" id="UP000580891"/>
    </source>
</evidence>
<evidence type="ECO:0000313" key="1">
    <source>
        <dbReference type="EMBL" id="MBA2871044.1"/>
    </source>
</evidence>
<dbReference type="Proteomes" id="UP000580891">
    <property type="component" value="Unassembled WGS sequence"/>
</dbReference>
<dbReference type="RefSeq" id="WP_181536906.1">
    <property type="nucleotide sequence ID" value="NZ_JACDUU010000002.1"/>
</dbReference>
<protein>
    <submittedName>
        <fullName evidence="1">Uncharacterized protein</fullName>
    </submittedName>
</protein>
<keyword evidence="2" id="KW-1185">Reference proteome</keyword>
<dbReference type="AlphaFoldDB" id="A0A7W0BWH1"/>
<proteinExistence type="predicted"/>
<organism evidence="1 2">
    <name type="scientific">[Anoxybacillus] calidus</name>
    <dbReference type="NCBI Taxonomy" id="575178"/>
    <lineage>
        <taxon>Bacteria</taxon>
        <taxon>Bacillati</taxon>
        <taxon>Bacillota</taxon>
        <taxon>Bacilli</taxon>
        <taxon>Bacillales</taxon>
        <taxon>Anoxybacillaceae</taxon>
        <taxon>Paranoxybacillus</taxon>
    </lineage>
</organism>